<dbReference type="InterPro" id="IPR002159">
    <property type="entry name" value="CD36_fam"/>
</dbReference>
<gene>
    <name evidence="15" type="primary">LOC100370853</name>
</gene>
<dbReference type="Proteomes" id="UP000694865">
    <property type="component" value="Unplaced"/>
</dbReference>
<dbReference type="RefSeq" id="XP_002735902.1">
    <property type="nucleotide sequence ID" value="XM_002735856.2"/>
</dbReference>
<evidence type="ECO:0000256" key="12">
    <source>
        <dbReference type="ARBA" id="ARBA00042244"/>
    </source>
</evidence>
<keyword evidence="7 13" id="KW-0472">Membrane</keyword>
<proteinExistence type="inferred from homology"/>
<dbReference type="GeneID" id="100370853"/>
<reference evidence="15" key="1">
    <citation type="submission" date="2025-08" db="UniProtKB">
        <authorList>
            <consortium name="RefSeq"/>
        </authorList>
    </citation>
    <scope>IDENTIFICATION</scope>
    <source>
        <tissue evidence="15">Testes</tissue>
    </source>
</reference>
<keyword evidence="6 13" id="KW-1133">Transmembrane helix</keyword>
<evidence type="ECO:0000256" key="1">
    <source>
        <dbReference type="ARBA" id="ARBA00004189"/>
    </source>
</evidence>
<evidence type="ECO:0000256" key="2">
    <source>
        <dbReference type="ARBA" id="ARBA00004651"/>
    </source>
</evidence>
<evidence type="ECO:0000256" key="6">
    <source>
        <dbReference type="ARBA" id="ARBA00022989"/>
    </source>
</evidence>
<evidence type="ECO:0000313" key="15">
    <source>
        <dbReference type="RefSeq" id="XP_002735902.1"/>
    </source>
</evidence>
<keyword evidence="9" id="KW-0675">Receptor</keyword>
<evidence type="ECO:0000256" key="7">
    <source>
        <dbReference type="ARBA" id="ARBA00023136"/>
    </source>
</evidence>
<evidence type="ECO:0000256" key="9">
    <source>
        <dbReference type="ARBA" id="ARBA00023170"/>
    </source>
</evidence>
<name>A0ABM0GRS2_SACKO</name>
<comment type="similarity">
    <text evidence="3">Belongs to the CD36 family.</text>
</comment>
<evidence type="ECO:0000256" key="3">
    <source>
        <dbReference type="ARBA" id="ARBA00010532"/>
    </source>
</evidence>
<keyword evidence="4" id="KW-1003">Cell membrane</keyword>
<keyword evidence="8" id="KW-1015">Disulfide bond</keyword>
<comment type="subcellular location">
    <subcellularLocation>
        <location evidence="2">Cell membrane</location>
        <topology evidence="2">Multi-pass membrane protein</topology>
    </subcellularLocation>
    <subcellularLocation>
        <location evidence="1">Membrane</location>
        <location evidence="1">Caveola</location>
        <topology evidence="1">Multi-pass membrane protein</topology>
    </subcellularLocation>
</comment>
<accession>A0ABM0GRS2</accession>
<dbReference type="PRINTS" id="PR01609">
    <property type="entry name" value="CD36FAMILY"/>
</dbReference>
<evidence type="ECO:0000256" key="4">
    <source>
        <dbReference type="ARBA" id="ARBA00022475"/>
    </source>
</evidence>
<organism evidence="14 15">
    <name type="scientific">Saccoglossus kowalevskii</name>
    <name type="common">Acorn worm</name>
    <dbReference type="NCBI Taxonomy" id="10224"/>
    <lineage>
        <taxon>Eukaryota</taxon>
        <taxon>Metazoa</taxon>
        <taxon>Hemichordata</taxon>
        <taxon>Enteropneusta</taxon>
        <taxon>Harrimaniidae</taxon>
        <taxon>Saccoglossus</taxon>
    </lineage>
</organism>
<dbReference type="InterPro" id="IPR005429">
    <property type="entry name" value="LimpII"/>
</dbReference>
<keyword evidence="5 13" id="KW-0812">Transmembrane</keyword>
<dbReference type="PRINTS" id="PR01611">
    <property type="entry name" value="LIMPII"/>
</dbReference>
<evidence type="ECO:0000313" key="14">
    <source>
        <dbReference type="Proteomes" id="UP000694865"/>
    </source>
</evidence>
<dbReference type="PANTHER" id="PTHR11923">
    <property type="entry name" value="SCAVENGER RECEPTOR CLASS B TYPE-1 SR-B1"/>
    <property type="match status" value="1"/>
</dbReference>
<protein>
    <recommendedName>
        <fullName evidence="11">Scavenger receptor class B member 1</fullName>
    </recommendedName>
    <alternativeName>
        <fullName evidence="12">SR-BI</fullName>
    </alternativeName>
</protein>
<evidence type="ECO:0000256" key="10">
    <source>
        <dbReference type="ARBA" id="ARBA00023180"/>
    </source>
</evidence>
<keyword evidence="14" id="KW-1185">Reference proteome</keyword>
<keyword evidence="10" id="KW-0325">Glycoprotein</keyword>
<evidence type="ECO:0000256" key="13">
    <source>
        <dbReference type="SAM" id="Phobius"/>
    </source>
</evidence>
<dbReference type="PANTHER" id="PTHR11923:SF110">
    <property type="entry name" value="SCAVENGER RECEPTOR CLASS B MEMBER 1"/>
    <property type="match status" value="1"/>
</dbReference>
<evidence type="ECO:0000256" key="8">
    <source>
        <dbReference type="ARBA" id="ARBA00023157"/>
    </source>
</evidence>
<sequence>MSKRCCKACVIGFAVLLFIGAAVLPLAMERLEHIQIYELMSLDPDSSFYPFWRDIPIPFYQQYYFFNVLNKEEILKGEKPCVEQIGPYTYRQYINRSDISLNANGTVSYRLKQTYVFQRKLSVGDEDDMFTTLNIPLMVLADMVESKPWIVREIMEEMLKIEKEELFVRLSVRQLILGYPEPLFKILQKIVGKKIIPSNHFGFLLDRNGTDTGLFTVNSGKNNKWMLNKIDRWNGISKLNYWNSEMANTINGTDGSMFHPYICKREVLNVFIPDMCRSIPYLYQEETSYMDVKLWRFSLAQYTYANGTDYAPNQGFCTRGCLPSGLLDIGACRGGARMSLSNPHFFEGDPELAAAIVGLSPNQDNHQNYMDIERIMGLPWRVEARVQLNVFARQVKMIKQTGNIRTVHFPVLWFEQKILITDAVVDIYKNKLVISTLIASIIQYVFIVLGCIFSVSVIILAVKKWRCRKSVTVQSNSTVSTEKQPLLCNAPVN</sequence>
<evidence type="ECO:0000256" key="5">
    <source>
        <dbReference type="ARBA" id="ARBA00022692"/>
    </source>
</evidence>
<feature type="transmembrane region" description="Helical" evidence="13">
    <location>
        <begin position="441"/>
        <end position="462"/>
    </location>
</feature>
<dbReference type="Pfam" id="PF01130">
    <property type="entry name" value="CD36"/>
    <property type="match status" value="1"/>
</dbReference>
<evidence type="ECO:0000256" key="11">
    <source>
        <dbReference type="ARBA" id="ARBA00040821"/>
    </source>
</evidence>